<reference evidence="4 5" key="1">
    <citation type="journal article" date="2014" name="Proc. Natl. Acad. Sci. U.S.A.">
        <title>Trajectory and genomic determinants of fungal-pathogen speciation and host adaptation.</title>
        <authorList>
            <person name="Hu X."/>
            <person name="Xiao G."/>
            <person name="Zheng P."/>
            <person name="Shang Y."/>
            <person name="Su Y."/>
            <person name="Zhang X."/>
            <person name="Liu X."/>
            <person name="Zhan S."/>
            <person name="St Leger R.J."/>
            <person name="Wang C."/>
        </authorList>
    </citation>
    <scope>NUCLEOTIDE SEQUENCE [LARGE SCALE GENOMIC DNA]</scope>
    <source>
        <strain evidence="4 5">ARSEF 1941</strain>
    </source>
</reference>
<feature type="chain" id="PRO_5002080066" evidence="3">
    <location>
        <begin position="19"/>
        <end position="123"/>
    </location>
</feature>
<dbReference type="GeneID" id="63734806"/>
<proteinExistence type="predicted"/>
<dbReference type="Proteomes" id="UP000030816">
    <property type="component" value="Unassembled WGS sequence"/>
</dbReference>
<evidence type="ECO:0000313" key="4">
    <source>
        <dbReference type="EMBL" id="KHO01350.1"/>
    </source>
</evidence>
<evidence type="ECO:0000256" key="3">
    <source>
        <dbReference type="SAM" id="SignalP"/>
    </source>
</evidence>
<accession>A0A0B2X792</accession>
<dbReference type="RefSeq" id="XP_040682415.1">
    <property type="nucleotide sequence ID" value="XM_040819150.1"/>
</dbReference>
<dbReference type="SMART" id="SM00075">
    <property type="entry name" value="HYDRO"/>
    <property type="match status" value="1"/>
</dbReference>
<dbReference type="OrthoDB" id="4225815at2759"/>
<evidence type="ECO:0000313" key="5">
    <source>
        <dbReference type="Proteomes" id="UP000030816"/>
    </source>
</evidence>
<evidence type="ECO:0000256" key="2">
    <source>
        <dbReference type="SAM" id="MobiDB-lite"/>
    </source>
</evidence>
<sequence length="123" mass="12718">MALFKVLVAAATIATALAVPHGHGKGGSEANHNTHHNTHHNHKLHKTVGDYANQCGNHQKLHCCNKGDSVGALNDILSGSCSPIDLSVIAITVPISTACTNQVACCSGAQPGLIPLQCNNINL</sequence>
<dbReference type="HOGENOM" id="CLU_164195_0_0_1"/>
<protein>
    <submittedName>
        <fullName evidence="4">Hydrophobin</fullName>
    </submittedName>
</protein>
<dbReference type="InterPro" id="IPR001338">
    <property type="entry name" value="Class_I_Hydrophobin"/>
</dbReference>
<organism evidence="4 5">
    <name type="scientific">Metarhizium album (strain ARSEF 1941)</name>
    <dbReference type="NCBI Taxonomy" id="1081103"/>
    <lineage>
        <taxon>Eukaryota</taxon>
        <taxon>Fungi</taxon>
        <taxon>Dikarya</taxon>
        <taxon>Ascomycota</taxon>
        <taxon>Pezizomycotina</taxon>
        <taxon>Sordariomycetes</taxon>
        <taxon>Hypocreomycetidae</taxon>
        <taxon>Hypocreales</taxon>
        <taxon>Clavicipitaceae</taxon>
        <taxon>Metarhizium</taxon>
    </lineage>
</organism>
<dbReference type="GO" id="GO:0009277">
    <property type="term" value="C:fungal-type cell wall"/>
    <property type="evidence" value="ECO:0007669"/>
    <property type="project" value="InterPro"/>
</dbReference>
<keyword evidence="3" id="KW-0732">Signal</keyword>
<evidence type="ECO:0000256" key="1">
    <source>
        <dbReference type="ARBA" id="ARBA00023157"/>
    </source>
</evidence>
<gene>
    <name evidence="4" type="ORF">MAM_00351</name>
</gene>
<dbReference type="EMBL" id="AZHE01000001">
    <property type="protein sequence ID" value="KHO01350.1"/>
    <property type="molecule type" value="Genomic_DNA"/>
</dbReference>
<feature type="signal peptide" evidence="3">
    <location>
        <begin position="1"/>
        <end position="18"/>
    </location>
</feature>
<dbReference type="AlphaFoldDB" id="A0A0B2X792"/>
<dbReference type="GO" id="GO:0005199">
    <property type="term" value="F:structural constituent of cell wall"/>
    <property type="evidence" value="ECO:0007669"/>
    <property type="project" value="InterPro"/>
</dbReference>
<keyword evidence="5" id="KW-1185">Reference proteome</keyword>
<comment type="caution">
    <text evidence="4">The sequence shown here is derived from an EMBL/GenBank/DDBJ whole genome shotgun (WGS) entry which is preliminary data.</text>
</comment>
<feature type="region of interest" description="Disordered" evidence="2">
    <location>
        <begin position="22"/>
        <end position="41"/>
    </location>
</feature>
<name>A0A0B2X792_METAS</name>
<keyword evidence="1" id="KW-1015">Disulfide bond</keyword>